<keyword evidence="7" id="KW-0443">Lipid metabolism</keyword>
<keyword evidence="8 11" id="KW-0472">Membrane</keyword>
<keyword evidence="9" id="KW-0594">Phospholipid biosynthesis</keyword>
<evidence type="ECO:0000256" key="11">
    <source>
        <dbReference type="SAM" id="Phobius"/>
    </source>
</evidence>
<evidence type="ECO:0000256" key="1">
    <source>
        <dbReference type="ARBA" id="ARBA00004141"/>
    </source>
</evidence>
<evidence type="ECO:0000256" key="10">
    <source>
        <dbReference type="ARBA" id="ARBA00023264"/>
    </source>
</evidence>
<evidence type="ECO:0000256" key="3">
    <source>
        <dbReference type="ARBA" id="ARBA00022516"/>
    </source>
</evidence>
<organism evidence="12">
    <name type="scientific">bioreactor metagenome</name>
    <dbReference type="NCBI Taxonomy" id="1076179"/>
    <lineage>
        <taxon>unclassified sequences</taxon>
        <taxon>metagenomes</taxon>
        <taxon>ecological metagenomes</taxon>
    </lineage>
</organism>
<gene>
    <name evidence="12" type="ORF">SDC9_03597</name>
</gene>
<evidence type="ECO:0000256" key="5">
    <source>
        <dbReference type="ARBA" id="ARBA00022692"/>
    </source>
</evidence>
<feature type="transmembrane region" description="Helical" evidence="11">
    <location>
        <begin position="195"/>
        <end position="213"/>
    </location>
</feature>
<evidence type="ECO:0000256" key="7">
    <source>
        <dbReference type="ARBA" id="ARBA00023098"/>
    </source>
</evidence>
<feature type="transmembrane region" description="Helical" evidence="11">
    <location>
        <begin position="80"/>
        <end position="98"/>
    </location>
</feature>
<feature type="transmembrane region" description="Helical" evidence="11">
    <location>
        <begin position="7"/>
        <end position="32"/>
    </location>
</feature>
<dbReference type="NCBIfam" id="NF038087">
    <property type="entry name" value="arch_ser_synth"/>
    <property type="match status" value="1"/>
</dbReference>
<reference evidence="12" key="1">
    <citation type="submission" date="2019-08" db="EMBL/GenBank/DDBJ databases">
        <authorList>
            <person name="Kucharzyk K."/>
            <person name="Murdoch R.W."/>
            <person name="Higgins S."/>
            <person name="Loffler F."/>
        </authorList>
    </citation>
    <scope>NUCLEOTIDE SEQUENCE</scope>
</reference>
<evidence type="ECO:0000256" key="8">
    <source>
        <dbReference type="ARBA" id="ARBA00023136"/>
    </source>
</evidence>
<evidence type="ECO:0000256" key="2">
    <source>
        <dbReference type="ARBA" id="ARBA00010441"/>
    </source>
</evidence>
<feature type="transmembrane region" description="Helical" evidence="11">
    <location>
        <begin position="167"/>
        <end position="183"/>
    </location>
</feature>
<keyword evidence="3" id="KW-0444">Lipid biosynthesis</keyword>
<dbReference type="InterPro" id="IPR043130">
    <property type="entry name" value="CDP-OH_PTrfase_TM_dom"/>
</dbReference>
<keyword evidence="10" id="KW-1208">Phospholipid metabolism</keyword>
<dbReference type="NCBIfam" id="TIGR00473">
    <property type="entry name" value="pssA"/>
    <property type="match status" value="1"/>
</dbReference>
<sequence length="246" mass="27396">MELKKTNIGFFMAVPDLISLLNLSFGFLAILMAINNQIYISAIFIIIALIFDSLDGWIARKLSRIDNYGFGKNIDSLSDIVSFGVAPGILLYCSGRYIGTIGLLGQFHYLDYLLAFVALFVVICGVLRLTRFNVIADNLDFKGFIGIPIPTAGIVLSSFILTGFFNIYFAMILMMVVGILMISNIKYSKLNNPKLLLICAILVILAIIPYKIIYLNINIPATIIFIITLIYILYGLLGRLIIKENN</sequence>
<dbReference type="Gene3D" id="1.20.120.1760">
    <property type="match status" value="1"/>
</dbReference>
<accession>A0A644STV6</accession>
<keyword evidence="5 11" id="KW-0812">Transmembrane</keyword>
<evidence type="ECO:0000256" key="9">
    <source>
        <dbReference type="ARBA" id="ARBA00023209"/>
    </source>
</evidence>
<evidence type="ECO:0000256" key="4">
    <source>
        <dbReference type="ARBA" id="ARBA00022679"/>
    </source>
</evidence>
<evidence type="ECO:0000313" key="12">
    <source>
        <dbReference type="EMBL" id="MPL58066.1"/>
    </source>
</evidence>
<dbReference type="GO" id="GO:0016780">
    <property type="term" value="F:phosphotransferase activity, for other substituted phosphate groups"/>
    <property type="evidence" value="ECO:0007669"/>
    <property type="project" value="InterPro"/>
</dbReference>
<dbReference type="GO" id="GO:0008654">
    <property type="term" value="P:phospholipid biosynthetic process"/>
    <property type="evidence" value="ECO:0007669"/>
    <property type="project" value="UniProtKB-KW"/>
</dbReference>
<dbReference type="InterPro" id="IPR004533">
    <property type="entry name" value="CDP-diaglyc--ser_O-PTrfase"/>
</dbReference>
<keyword evidence="6 11" id="KW-1133">Transmembrane helix</keyword>
<comment type="subcellular location">
    <subcellularLocation>
        <location evidence="1">Membrane</location>
        <topology evidence="1">Multi-pass membrane protein</topology>
    </subcellularLocation>
</comment>
<evidence type="ECO:0000256" key="6">
    <source>
        <dbReference type="ARBA" id="ARBA00022989"/>
    </source>
</evidence>
<proteinExistence type="inferred from homology"/>
<dbReference type="EMBL" id="VSSQ01000006">
    <property type="protein sequence ID" value="MPL58066.1"/>
    <property type="molecule type" value="Genomic_DNA"/>
</dbReference>
<protein>
    <recommendedName>
        <fullName evidence="13">CDP-diacylglycerol--serine O-phosphatidyltransferase</fullName>
    </recommendedName>
</protein>
<comment type="caution">
    <text evidence="12">The sequence shown here is derived from an EMBL/GenBank/DDBJ whole genome shotgun (WGS) entry which is preliminary data.</text>
</comment>
<name>A0A644STV6_9ZZZZ</name>
<dbReference type="InterPro" id="IPR000462">
    <property type="entry name" value="CDP-OH_P_trans"/>
</dbReference>
<evidence type="ECO:0008006" key="13">
    <source>
        <dbReference type="Google" id="ProtNLM"/>
    </source>
</evidence>
<dbReference type="AlphaFoldDB" id="A0A644STV6"/>
<keyword evidence="4" id="KW-0808">Transferase</keyword>
<comment type="similarity">
    <text evidence="2">Belongs to the CDP-alcohol phosphatidyltransferase class-I family.</text>
</comment>
<feature type="transmembrane region" description="Helical" evidence="11">
    <location>
        <begin position="141"/>
        <end position="161"/>
    </location>
</feature>
<feature type="transmembrane region" description="Helical" evidence="11">
    <location>
        <begin position="219"/>
        <end position="242"/>
    </location>
</feature>
<dbReference type="GO" id="GO:0016020">
    <property type="term" value="C:membrane"/>
    <property type="evidence" value="ECO:0007669"/>
    <property type="project" value="UniProtKB-SubCell"/>
</dbReference>
<dbReference type="Pfam" id="PF01066">
    <property type="entry name" value="CDP-OH_P_transf"/>
    <property type="match status" value="1"/>
</dbReference>
<feature type="transmembrane region" description="Helical" evidence="11">
    <location>
        <begin position="38"/>
        <end position="59"/>
    </location>
</feature>
<feature type="transmembrane region" description="Helical" evidence="11">
    <location>
        <begin position="110"/>
        <end position="129"/>
    </location>
</feature>